<evidence type="ECO:0000259" key="1">
    <source>
        <dbReference type="PROSITE" id="PS51208"/>
    </source>
</evidence>
<dbReference type="InterPro" id="IPR005546">
    <property type="entry name" value="Autotransporte_beta"/>
</dbReference>
<dbReference type="SUPFAM" id="SSF103515">
    <property type="entry name" value="Autotransporter"/>
    <property type="match status" value="1"/>
</dbReference>
<dbReference type="STRING" id="556267.HWAG_00832"/>
<dbReference type="Pfam" id="PF03797">
    <property type="entry name" value="Autotransporter"/>
    <property type="match status" value="2"/>
</dbReference>
<feature type="domain" description="Autotransporter" evidence="1">
    <location>
        <begin position="55"/>
        <end position="289"/>
    </location>
</feature>
<dbReference type="Gene3D" id="2.40.128.130">
    <property type="entry name" value="Autotransporter beta-domain"/>
    <property type="match status" value="1"/>
</dbReference>
<dbReference type="GeneID" id="97290079"/>
<sequence length="289" mass="31501">MGANSSANTAMNISNETSITARNVQYSNPYALAKLLRDSKLAALDSDTKFDYYGINNSVNSVWANAFGGANIIDGDNGSLYGVSIGYDRQITDAVLLGVYGTYSNSEIKDSGSTSESDNFQLGFYANYKFAPTWELNAKAYGQLSKTDLENTLTTGIVNADYTQRFFDLSANEPFAGVNYYYGYTPDYTETGVLAKHIRSMSSNSVSLEAGAEFRKYVNENSYLFITPKIEQYVINNGDDYVAKFIGSTSNFSIEGSDKKKTYGQIIIGGSMNINDSLSLNAGIGAKHL</sequence>
<comment type="caution">
    <text evidence="2">The sequence shown here is derived from an EMBL/GenBank/DDBJ whole genome shotgun (WGS) entry which is preliminary data.</text>
</comment>
<evidence type="ECO:0000313" key="2">
    <source>
        <dbReference type="EMBL" id="PKT82197.1"/>
    </source>
</evidence>
<gene>
    <name evidence="2" type="ORF">BCM31_01975</name>
</gene>
<reference evidence="2 3" key="1">
    <citation type="submission" date="2016-07" db="EMBL/GenBank/DDBJ databases">
        <title>Detection of Helicobacter winghamensis from caecal content of red fox (Vulpes vulpes).</title>
        <authorList>
            <person name="Zanoni R.G."/>
            <person name="Florio D."/>
            <person name="Caffara M."/>
            <person name="Renzi M."/>
            <person name="Parisi A."/>
            <person name="Pasquali F."/>
            <person name="Manfreda G."/>
        </authorList>
    </citation>
    <scope>NUCLEOTIDE SEQUENCE [LARGE SCALE GENOMIC DNA]</scope>
    <source>
        <strain evidence="2 3">295_13</strain>
    </source>
</reference>
<name>A0A2N3PKQ5_9HELI</name>
<dbReference type="EMBL" id="MBPK01000008">
    <property type="protein sequence ID" value="PKT82197.1"/>
    <property type="molecule type" value="Genomic_DNA"/>
</dbReference>
<dbReference type="InterPro" id="IPR036709">
    <property type="entry name" value="Autotransporte_beta_dom_sf"/>
</dbReference>
<dbReference type="RefSeq" id="WP_006802528.1">
    <property type="nucleotide sequence ID" value="NZ_CP063087.1"/>
</dbReference>
<dbReference type="PROSITE" id="PS51208">
    <property type="entry name" value="AUTOTRANSPORTER"/>
    <property type="match status" value="1"/>
</dbReference>
<keyword evidence="3" id="KW-1185">Reference proteome</keyword>
<evidence type="ECO:0000313" key="3">
    <source>
        <dbReference type="Proteomes" id="UP000233350"/>
    </source>
</evidence>
<accession>A0A2N3PKQ5</accession>
<dbReference type="Proteomes" id="UP000233350">
    <property type="component" value="Unassembled WGS sequence"/>
</dbReference>
<organism evidence="2 3">
    <name type="scientific">Helicobacter winghamensis</name>
    <dbReference type="NCBI Taxonomy" id="157268"/>
    <lineage>
        <taxon>Bacteria</taxon>
        <taxon>Pseudomonadati</taxon>
        <taxon>Campylobacterota</taxon>
        <taxon>Epsilonproteobacteria</taxon>
        <taxon>Campylobacterales</taxon>
        <taxon>Helicobacteraceae</taxon>
        <taxon>Helicobacter</taxon>
    </lineage>
</organism>
<dbReference type="SMART" id="SM00869">
    <property type="entry name" value="Autotransporter"/>
    <property type="match status" value="1"/>
</dbReference>
<protein>
    <submittedName>
        <fullName evidence="2">Toxin</fullName>
    </submittedName>
</protein>
<dbReference type="AlphaFoldDB" id="A0A2N3PKQ5"/>
<proteinExistence type="predicted"/>